<comment type="subcellular location">
    <subcellularLocation>
        <location evidence="1">Periplasm</location>
    </subcellularLocation>
</comment>
<evidence type="ECO:0000259" key="8">
    <source>
        <dbReference type="Pfam" id="PF00127"/>
    </source>
</evidence>
<accession>A0A1G8R6P2</accession>
<dbReference type="Proteomes" id="UP000183263">
    <property type="component" value="Unassembled WGS sequence"/>
</dbReference>
<keyword evidence="6 7" id="KW-0186">Copper</keyword>
<evidence type="ECO:0000313" key="10">
    <source>
        <dbReference type="Proteomes" id="UP000183263"/>
    </source>
</evidence>
<dbReference type="SUPFAM" id="SSF49503">
    <property type="entry name" value="Cupredoxins"/>
    <property type="match status" value="1"/>
</dbReference>
<feature type="binding site" evidence="7">
    <location>
        <position position="108"/>
    </location>
    <ligand>
        <name>Cu cation</name>
        <dbReference type="ChEBI" id="CHEBI:23378"/>
    </ligand>
</feature>
<dbReference type="PRINTS" id="PR00155">
    <property type="entry name" value="AMICYANIN"/>
</dbReference>
<dbReference type="OrthoDB" id="574459at2"/>
<feature type="domain" description="Blue (type 1) copper" evidence="8">
    <location>
        <begin position="38"/>
        <end position="117"/>
    </location>
</feature>
<evidence type="ECO:0000256" key="5">
    <source>
        <dbReference type="ARBA" id="ARBA00022982"/>
    </source>
</evidence>
<evidence type="ECO:0000256" key="6">
    <source>
        <dbReference type="ARBA" id="ARBA00023008"/>
    </source>
</evidence>
<gene>
    <name evidence="9" type="ORF">SAMN05444695_11712</name>
</gene>
<dbReference type="Gene3D" id="2.60.40.420">
    <property type="entry name" value="Cupredoxins - blue copper proteins"/>
    <property type="match status" value="1"/>
</dbReference>
<keyword evidence="5" id="KW-0249">Electron transport</keyword>
<evidence type="ECO:0000256" key="3">
    <source>
        <dbReference type="ARBA" id="ARBA00022723"/>
    </source>
</evidence>
<dbReference type="EMBL" id="FNDN01000017">
    <property type="protein sequence ID" value="SDJ12245.1"/>
    <property type="molecule type" value="Genomic_DNA"/>
</dbReference>
<evidence type="ECO:0000313" key="9">
    <source>
        <dbReference type="EMBL" id="SDJ12245.1"/>
    </source>
</evidence>
<dbReference type="GO" id="GO:0005507">
    <property type="term" value="F:copper ion binding"/>
    <property type="evidence" value="ECO:0007669"/>
    <property type="project" value="InterPro"/>
</dbReference>
<dbReference type="RefSeq" id="WP_072739827.1">
    <property type="nucleotide sequence ID" value="NZ_CP048813.1"/>
</dbReference>
<proteinExistence type="predicted"/>
<comment type="cofactor">
    <cofactor evidence="7">
        <name>Cu cation</name>
        <dbReference type="ChEBI" id="CHEBI:23378"/>
    </cofactor>
    <text evidence="7">Binds 1 copper ion per subunit.</text>
</comment>
<evidence type="ECO:0000256" key="1">
    <source>
        <dbReference type="ARBA" id="ARBA00004418"/>
    </source>
</evidence>
<feature type="binding site" evidence="7">
    <location>
        <position position="105"/>
    </location>
    <ligand>
        <name>Cu cation</name>
        <dbReference type="ChEBI" id="CHEBI:23378"/>
    </ligand>
</feature>
<dbReference type="GO" id="GO:0009055">
    <property type="term" value="F:electron transfer activity"/>
    <property type="evidence" value="ECO:0007669"/>
    <property type="project" value="InterPro"/>
</dbReference>
<reference evidence="9 10" key="1">
    <citation type="submission" date="2016-10" db="EMBL/GenBank/DDBJ databases">
        <authorList>
            <person name="de Groot N.N."/>
        </authorList>
    </citation>
    <scope>NUCLEOTIDE SEQUENCE [LARGE SCALE GENOMIC DNA]</scope>
    <source>
        <strain evidence="9 10">DSM 44892</strain>
    </source>
</reference>
<keyword evidence="4" id="KW-0574">Periplasm</keyword>
<keyword evidence="2" id="KW-0813">Transport</keyword>
<organism evidence="9 10">
    <name type="scientific">Rhodococcus triatomae</name>
    <dbReference type="NCBI Taxonomy" id="300028"/>
    <lineage>
        <taxon>Bacteria</taxon>
        <taxon>Bacillati</taxon>
        <taxon>Actinomycetota</taxon>
        <taxon>Actinomycetes</taxon>
        <taxon>Mycobacteriales</taxon>
        <taxon>Nocardiaceae</taxon>
        <taxon>Rhodococcus</taxon>
    </lineage>
</organism>
<dbReference type="PROSITE" id="PS51257">
    <property type="entry name" value="PROKAR_LIPOPROTEIN"/>
    <property type="match status" value="1"/>
</dbReference>
<protein>
    <submittedName>
        <fullName evidence="9">Plastocyanin</fullName>
    </submittedName>
</protein>
<dbReference type="GO" id="GO:0042597">
    <property type="term" value="C:periplasmic space"/>
    <property type="evidence" value="ECO:0007669"/>
    <property type="project" value="UniProtKB-SubCell"/>
</dbReference>
<dbReference type="PANTHER" id="PTHR36507">
    <property type="entry name" value="BLL1555 PROTEIN"/>
    <property type="match status" value="1"/>
</dbReference>
<dbReference type="PANTHER" id="PTHR36507:SF1">
    <property type="entry name" value="BLL1555 PROTEIN"/>
    <property type="match status" value="1"/>
</dbReference>
<dbReference type="InterPro" id="IPR052721">
    <property type="entry name" value="ET_Amicyanin"/>
</dbReference>
<dbReference type="InterPro" id="IPR002386">
    <property type="entry name" value="Amicyanin/Pseudoazurin"/>
</dbReference>
<keyword evidence="3 7" id="KW-0479">Metal-binding</keyword>
<dbReference type="AlphaFoldDB" id="A0A1G8R6P2"/>
<dbReference type="InterPro" id="IPR008972">
    <property type="entry name" value="Cupredoxin"/>
</dbReference>
<dbReference type="Pfam" id="PF00127">
    <property type="entry name" value="Copper-bind"/>
    <property type="match status" value="1"/>
</dbReference>
<evidence type="ECO:0000256" key="4">
    <source>
        <dbReference type="ARBA" id="ARBA00022764"/>
    </source>
</evidence>
<evidence type="ECO:0000256" key="2">
    <source>
        <dbReference type="ARBA" id="ARBA00022448"/>
    </source>
</evidence>
<dbReference type="InterPro" id="IPR000923">
    <property type="entry name" value="BlueCu_1"/>
</dbReference>
<evidence type="ECO:0000256" key="7">
    <source>
        <dbReference type="PIRSR" id="PIRSR602386-1"/>
    </source>
</evidence>
<name>A0A1G8R6P2_9NOCA</name>
<keyword evidence="10" id="KW-1185">Reference proteome</keyword>
<sequence length="118" mass="12250">MKGFRSTVVAVASATALVASACGGDADDAPPPPSGPVVEITGMAYSPNVITVDVGDTVTWNFDDRGRAHDVVGVGGEAAFLRSPLQATGTWAHTFTEPGTFEYTCTPHPDMRGTVIVR</sequence>